<dbReference type="PANTHER" id="PTHR36746">
    <property type="entry name" value="BNAC04G51760D PROTEIN"/>
    <property type="match status" value="1"/>
</dbReference>
<proteinExistence type="predicted"/>
<feature type="region of interest" description="Disordered" evidence="1">
    <location>
        <begin position="36"/>
        <end position="108"/>
    </location>
</feature>
<feature type="compositionally biased region" description="Basic and acidic residues" evidence="1">
    <location>
        <begin position="265"/>
        <end position="274"/>
    </location>
</feature>
<dbReference type="Proteomes" id="UP000026915">
    <property type="component" value="Chromosome 1"/>
</dbReference>
<organism evidence="2 3">
    <name type="scientific">Theobroma cacao</name>
    <name type="common">Cacao</name>
    <name type="synonym">Cocoa</name>
    <dbReference type="NCBI Taxonomy" id="3641"/>
    <lineage>
        <taxon>Eukaryota</taxon>
        <taxon>Viridiplantae</taxon>
        <taxon>Streptophyta</taxon>
        <taxon>Embryophyta</taxon>
        <taxon>Tracheophyta</taxon>
        <taxon>Spermatophyta</taxon>
        <taxon>Magnoliopsida</taxon>
        <taxon>eudicotyledons</taxon>
        <taxon>Gunneridae</taxon>
        <taxon>Pentapetalae</taxon>
        <taxon>rosids</taxon>
        <taxon>malvids</taxon>
        <taxon>Malvales</taxon>
        <taxon>Malvaceae</taxon>
        <taxon>Byttnerioideae</taxon>
        <taxon>Theobroma</taxon>
    </lineage>
</organism>
<dbReference type="HOGENOM" id="CLU_1167548_0_0_1"/>
<gene>
    <name evidence="2" type="ORF">TCM_004461</name>
</gene>
<dbReference type="EMBL" id="CM001879">
    <property type="protein sequence ID" value="EOX94849.1"/>
    <property type="molecule type" value="Genomic_DNA"/>
</dbReference>
<name>A0A061DPV9_THECC</name>
<feature type="compositionally biased region" description="Basic and acidic residues" evidence="1">
    <location>
        <begin position="242"/>
        <end position="256"/>
    </location>
</feature>
<dbReference type="Gramene" id="EOX94849">
    <property type="protein sequence ID" value="EOX94849"/>
    <property type="gene ID" value="TCM_004461"/>
</dbReference>
<feature type="compositionally biased region" description="Basic residues" evidence="1">
    <location>
        <begin position="232"/>
        <end position="241"/>
    </location>
</feature>
<keyword evidence="3" id="KW-1185">Reference proteome</keyword>
<feature type="region of interest" description="Disordered" evidence="1">
    <location>
        <begin position="120"/>
        <end position="200"/>
    </location>
</feature>
<feature type="compositionally biased region" description="Basic residues" evidence="1">
    <location>
        <begin position="36"/>
        <end position="46"/>
    </location>
</feature>
<feature type="compositionally biased region" description="Polar residues" evidence="1">
    <location>
        <begin position="133"/>
        <end position="164"/>
    </location>
</feature>
<accession>A0A061DPV9</accession>
<evidence type="ECO:0000256" key="1">
    <source>
        <dbReference type="SAM" id="MobiDB-lite"/>
    </source>
</evidence>
<sequence length="274" mass="30271">MEKNQTTCPKAVCEKIFKAITFAPAFSTIRRISSRRHTPLPVKHPRNPSLPNSDPPIRPLDIKPKLTSPQRPKPTSAEGSEVPINFDYTTRSPTPPTESPKPIALNGSIQNINGQVPHACTAQQAKAPKPSTDMVQSGKPTVPGNGQQVSGVASRTEPGTSVLSAESKPKHKSENSKGQIQVQIERRQANREEEGKKPTHYDDTFTAYISRTKKRITSHDQERGENSSKVLGHNHGHGHRGTGKDHHFSDYIDRTKRTIRTTSSIKDKSESFVK</sequence>
<reference evidence="2 3" key="1">
    <citation type="journal article" date="2013" name="Genome Biol.">
        <title>The genome sequence of the most widely cultivated cacao type and its use to identify candidate genes regulating pod color.</title>
        <authorList>
            <person name="Motamayor J.C."/>
            <person name="Mockaitis K."/>
            <person name="Schmutz J."/>
            <person name="Haiminen N."/>
            <person name="Iii D.L."/>
            <person name="Cornejo O."/>
            <person name="Findley S.D."/>
            <person name="Zheng P."/>
            <person name="Utro F."/>
            <person name="Royaert S."/>
            <person name="Saski C."/>
            <person name="Jenkins J."/>
            <person name="Podicheti R."/>
            <person name="Zhao M."/>
            <person name="Scheffler B.E."/>
            <person name="Stack J.C."/>
            <person name="Feltus F.A."/>
            <person name="Mustiga G.M."/>
            <person name="Amores F."/>
            <person name="Phillips W."/>
            <person name="Marelli J.P."/>
            <person name="May G.D."/>
            <person name="Shapiro H."/>
            <person name="Ma J."/>
            <person name="Bustamante C.D."/>
            <person name="Schnell R.J."/>
            <person name="Main D."/>
            <person name="Gilbert D."/>
            <person name="Parida L."/>
            <person name="Kuhn D.N."/>
        </authorList>
    </citation>
    <scope>NUCLEOTIDE SEQUENCE [LARGE SCALE GENOMIC DNA]</scope>
    <source>
        <strain evidence="3">cv. Matina 1-6</strain>
    </source>
</reference>
<dbReference type="AlphaFoldDB" id="A0A061DPV9"/>
<dbReference type="InParanoid" id="A0A061DPV9"/>
<feature type="compositionally biased region" description="Basic and acidic residues" evidence="1">
    <location>
        <begin position="217"/>
        <end position="226"/>
    </location>
</feature>
<evidence type="ECO:0000313" key="3">
    <source>
        <dbReference type="Proteomes" id="UP000026915"/>
    </source>
</evidence>
<dbReference type="PANTHER" id="PTHR36746:SF3">
    <property type="entry name" value="DUF4005 DOMAIN-CONTAINING PROTEIN"/>
    <property type="match status" value="1"/>
</dbReference>
<feature type="region of interest" description="Disordered" evidence="1">
    <location>
        <begin position="215"/>
        <end position="274"/>
    </location>
</feature>
<evidence type="ECO:0000313" key="2">
    <source>
        <dbReference type="EMBL" id="EOX94849.1"/>
    </source>
</evidence>
<feature type="compositionally biased region" description="Basic and acidic residues" evidence="1">
    <location>
        <begin position="184"/>
        <end position="200"/>
    </location>
</feature>
<protein>
    <submittedName>
        <fullName evidence="2">Uncharacterized protein</fullName>
    </submittedName>
</protein>
<dbReference type="OMA" id="PAFRAIH"/>